<name>A0A0K9H0A8_9BACI</name>
<organism evidence="6 7">
    <name type="scientific">Peribacillus loiseleuriae</name>
    <dbReference type="NCBI Taxonomy" id="1679170"/>
    <lineage>
        <taxon>Bacteria</taxon>
        <taxon>Bacillati</taxon>
        <taxon>Bacillota</taxon>
        <taxon>Bacilli</taxon>
        <taxon>Bacillales</taxon>
        <taxon>Bacillaceae</taxon>
        <taxon>Peribacillus</taxon>
    </lineage>
</organism>
<feature type="domain" description="HTH tetR-type" evidence="5">
    <location>
        <begin position="9"/>
        <end position="69"/>
    </location>
</feature>
<keyword evidence="3" id="KW-0804">Transcription</keyword>
<dbReference type="PROSITE" id="PS50977">
    <property type="entry name" value="HTH_TETR_2"/>
    <property type="match status" value="1"/>
</dbReference>
<evidence type="ECO:0000313" key="6">
    <source>
        <dbReference type="EMBL" id="KMY52280.1"/>
    </source>
</evidence>
<evidence type="ECO:0000259" key="5">
    <source>
        <dbReference type="PROSITE" id="PS50977"/>
    </source>
</evidence>
<dbReference type="InterPro" id="IPR001647">
    <property type="entry name" value="HTH_TetR"/>
</dbReference>
<dbReference type="InterPro" id="IPR050109">
    <property type="entry name" value="HTH-type_TetR-like_transc_reg"/>
</dbReference>
<dbReference type="Proteomes" id="UP000037146">
    <property type="component" value="Unassembled WGS sequence"/>
</dbReference>
<dbReference type="PATRIC" id="fig|1679170.3.peg.1898"/>
<feature type="DNA-binding region" description="H-T-H motif" evidence="4">
    <location>
        <begin position="32"/>
        <end position="51"/>
    </location>
</feature>
<proteinExistence type="predicted"/>
<dbReference type="Pfam" id="PF00440">
    <property type="entry name" value="TetR_N"/>
    <property type="match status" value="1"/>
</dbReference>
<evidence type="ECO:0000256" key="4">
    <source>
        <dbReference type="PROSITE-ProRule" id="PRU00335"/>
    </source>
</evidence>
<reference evidence="7" key="1">
    <citation type="submission" date="2015-07" db="EMBL/GenBank/DDBJ databases">
        <title>Genome sequencing project for genomic taxonomy and phylogenomics of Bacillus-like bacteria.</title>
        <authorList>
            <person name="Liu B."/>
            <person name="Wang J."/>
            <person name="Zhu Y."/>
            <person name="Liu G."/>
            <person name="Chen Q."/>
            <person name="Chen Z."/>
            <person name="Lan J."/>
            <person name="Che J."/>
            <person name="Ge C."/>
            <person name="Shi H."/>
            <person name="Pan Z."/>
            <person name="Liu X."/>
        </authorList>
    </citation>
    <scope>NUCLEOTIDE SEQUENCE [LARGE SCALE GENOMIC DNA]</scope>
    <source>
        <strain evidence="7">FJAT-27997</strain>
    </source>
</reference>
<dbReference type="GO" id="GO:0003700">
    <property type="term" value="F:DNA-binding transcription factor activity"/>
    <property type="evidence" value="ECO:0007669"/>
    <property type="project" value="TreeGrafter"/>
</dbReference>
<protein>
    <recommendedName>
        <fullName evidence="5">HTH tetR-type domain-containing protein</fullName>
    </recommendedName>
</protein>
<dbReference type="EMBL" id="LFZW01000001">
    <property type="protein sequence ID" value="KMY52280.1"/>
    <property type="molecule type" value="Genomic_DNA"/>
</dbReference>
<dbReference type="PANTHER" id="PTHR30055">
    <property type="entry name" value="HTH-TYPE TRANSCRIPTIONAL REGULATOR RUTR"/>
    <property type="match status" value="1"/>
</dbReference>
<dbReference type="GO" id="GO:0000976">
    <property type="term" value="F:transcription cis-regulatory region binding"/>
    <property type="evidence" value="ECO:0007669"/>
    <property type="project" value="TreeGrafter"/>
</dbReference>
<dbReference type="PANTHER" id="PTHR30055:SF234">
    <property type="entry name" value="HTH-TYPE TRANSCRIPTIONAL REGULATOR BETI"/>
    <property type="match status" value="1"/>
</dbReference>
<dbReference type="PRINTS" id="PR00455">
    <property type="entry name" value="HTHTETR"/>
</dbReference>
<gene>
    <name evidence="6" type="ORF">AC625_08770</name>
</gene>
<dbReference type="AlphaFoldDB" id="A0A0K9H0A8"/>
<dbReference type="Gene3D" id="1.10.357.10">
    <property type="entry name" value="Tetracycline Repressor, domain 2"/>
    <property type="match status" value="1"/>
</dbReference>
<accession>A0A0K9H0A8</accession>
<dbReference type="STRING" id="1679170.AC625_08770"/>
<dbReference type="InterPro" id="IPR009057">
    <property type="entry name" value="Homeodomain-like_sf"/>
</dbReference>
<evidence type="ECO:0000256" key="3">
    <source>
        <dbReference type="ARBA" id="ARBA00023163"/>
    </source>
</evidence>
<comment type="caution">
    <text evidence="6">The sequence shown here is derived from an EMBL/GenBank/DDBJ whole genome shotgun (WGS) entry which is preliminary data.</text>
</comment>
<sequence>MNAREKNKKQRTEQIILAAEELFSEKGLYDVQMQDIATKANVGIATLFRYFPKKENIIVEVAVFALGKFQEDLQKIADSEKNAFDKLEHLFDYFLEIANGPARKVTLFREAFESYSSYRNEPLENIDAYIEIQGVLSNEIFKIIKQGEVDGSIRSDIKMELALTTITNCFGIFSTKITLHEKVANFPSGITAIDQQQFLKEMFLSYIRA</sequence>
<evidence type="ECO:0000313" key="7">
    <source>
        <dbReference type="Proteomes" id="UP000037146"/>
    </source>
</evidence>
<keyword evidence="7" id="KW-1185">Reference proteome</keyword>
<evidence type="ECO:0000256" key="1">
    <source>
        <dbReference type="ARBA" id="ARBA00023015"/>
    </source>
</evidence>
<keyword evidence="2 4" id="KW-0238">DNA-binding</keyword>
<evidence type="ECO:0000256" key="2">
    <source>
        <dbReference type="ARBA" id="ARBA00023125"/>
    </source>
</evidence>
<keyword evidence="1" id="KW-0805">Transcription regulation</keyword>
<dbReference type="SUPFAM" id="SSF46689">
    <property type="entry name" value="Homeodomain-like"/>
    <property type="match status" value="1"/>
</dbReference>